<name>A0ABZ1FBV2_9ACTN</name>
<dbReference type="PANTHER" id="PTHR46082:SF6">
    <property type="entry name" value="AAA+ ATPASE DOMAIN-CONTAINING PROTEIN-RELATED"/>
    <property type="match status" value="1"/>
</dbReference>
<dbReference type="InterPro" id="IPR011990">
    <property type="entry name" value="TPR-like_helical_dom_sf"/>
</dbReference>
<reference evidence="1 2" key="1">
    <citation type="submission" date="2022-10" db="EMBL/GenBank/DDBJ databases">
        <title>The complete genomes of actinobacterial strains from the NBC collection.</title>
        <authorList>
            <person name="Joergensen T.S."/>
            <person name="Alvarez Arevalo M."/>
            <person name="Sterndorff E.B."/>
            <person name="Faurdal D."/>
            <person name="Vuksanovic O."/>
            <person name="Mourched A.-S."/>
            <person name="Charusanti P."/>
            <person name="Shaw S."/>
            <person name="Blin K."/>
            <person name="Weber T."/>
        </authorList>
    </citation>
    <scope>NUCLEOTIDE SEQUENCE [LARGE SCALE GENOMIC DNA]</scope>
    <source>
        <strain evidence="1 2">NBC 01774</strain>
    </source>
</reference>
<sequence>MADAVAFGVHPAAARSGAYGTAGRLPDFVRRDRFENLVRRVRVGGFVLVVGESTAGKSRLAFEAMREAVPAHVVLQARPDDDLGSLAAEAARYRRCVVWFDELDQFLRVGGLTVTMVETMLGGRHRHVVLLASMRSKEYDRYSARQRDVADAASWRAGREVLLRASEPLELERLWTADEVARARSAGFDPRVRAAARGADQFGVAELLAAGPELTKDWRHAWQPGSHPRGAALVAAAVDCRRMGLHRPVGSGLLARLHEEYLAARGGSLLRPETFAEALAWATSPVQGASSLLLPGAASGDGGYLAFDYLIDLPWLPAIPGNSWSVLLATVTPAEAYDIGWAAVDLMRATVAMEAFDLARRHDIPDADYSHAIALGNAGRPADAVRRLRALHSRRRAMFGEDHPDTLDARHDIARYLAEAGQPRRAAELLLALSADRSRVLGPDHERTLITMGTHARFLRDAGDPAGALSRLRSVLSRQQRVMGADSIDVLLTRQETARTLGHTGQLPEALAEMARVRADQERVLGPAHPQVLTSRYEFAVLTGLSGDAAGAVDQLRVLLPDQERILGRHSRTLSSRHQLGRFLAAAGHAEEALRQLRDVISEQELLHGPDHPRTFDTRYDHACVTGVVCHPGQARPLLLALERDCRRVLGDEHAQTVRVRERLAAG</sequence>
<dbReference type="Pfam" id="PF13374">
    <property type="entry name" value="TPR_10"/>
    <property type="match status" value="5"/>
</dbReference>
<protein>
    <submittedName>
        <fullName evidence="1">Tetratricopeptide repeat protein</fullName>
    </submittedName>
</protein>
<dbReference type="PANTHER" id="PTHR46082">
    <property type="entry name" value="ATP/GTP-BINDING PROTEIN-RELATED"/>
    <property type="match status" value="1"/>
</dbReference>
<dbReference type="SUPFAM" id="SSF48452">
    <property type="entry name" value="TPR-like"/>
    <property type="match status" value="2"/>
</dbReference>
<dbReference type="InterPro" id="IPR053137">
    <property type="entry name" value="NLR-like"/>
</dbReference>
<proteinExistence type="predicted"/>
<evidence type="ECO:0000313" key="2">
    <source>
        <dbReference type="Proteomes" id="UP001344251"/>
    </source>
</evidence>
<keyword evidence="2" id="KW-1185">Reference proteome</keyword>
<organism evidence="1 2">
    <name type="scientific">Streptomyces decoyicus</name>
    <dbReference type="NCBI Taxonomy" id="249567"/>
    <lineage>
        <taxon>Bacteria</taxon>
        <taxon>Bacillati</taxon>
        <taxon>Actinomycetota</taxon>
        <taxon>Actinomycetes</taxon>
        <taxon>Kitasatosporales</taxon>
        <taxon>Streptomycetaceae</taxon>
        <taxon>Streptomyces</taxon>
    </lineage>
</organism>
<evidence type="ECO:0000313" key="1">
    <source>
        <dbReference type="EMBL" id="WSB67517.1"/>
    </source>
</evidence>
<dbReference type="RefSeq" id="WP_326616813.1">
    <property type="nucleotide sequence ID" value="NZ_CP109106.1"/>
</dbReference>
<dbReference type="Gene3D" id="1.25.40.10">
    <property type="entry name" value="Tetratricopeptide repeat domain"/>
    <property type="match status" value="2"/>
</dbReference>
<dbReference type="Proteomes" id="UP001344251">
    <property type="component" value="Chromosome"/>
</dbReference>
<dbReference type="EMBL" id="CP109106">
    <property type="protein sequence ID" value="WSB67517.1"/>
    <property type="molecule type" value="Genomic_DNA"/>
</dbReference>
<accession>A0ABZ1FBV2</accession>
<gene>
    <name evidence="1" type="ORF">OG863_05790</name>
</gene>